<evidence type="ECO:0000313" key="5">
    <source>
        <dbReference type="EMBL" id="JAV60179.1"/>
    </source>
</evidence>
<keyword evidence="7" id="KW-1185">Reference proteome</keyword>
<proteinExistence type="predicted"/>
<dbReference type="Pfam" id="PF15295">
    <property type="entry name" value="CCDC50_N"/>
    <property type="match status" value="1"/>
</dbReference>
<reference evidence="5" key="1">
    <citation type="journal article" date="2016" name="Sci. Rep.">
        <title>Molecular characterization of firefly nuptial gifts: a multi-omics approach sheds light on postcopulatory sexual selection.</title>
        <authorList>
            <person name="Al-Wathiqui N."/>
            <person name="Fallon T.R."/>
            <person name="South A."/>
            <person name="Weng J.K."/>
            <person name="Lewis S.M."/>
        </authorList>
    </citation>
    <scope>NUCLEOTIDE SEQUENCE</scope>
</reference>
<feature type="compositionally biased region" description="Polar residues" evidence="3">
    <location>
        <begin position="130"/>
        <end position="147"/>
    </location>
</feature>
<reference evidence="6" key="3">
    <citation type="submission" date="2019-08" db="EMBL/GenBank/DDBJ databases">
        <authorList>
            <consortium name="Photinus pyralis genome working group"/>
            <person name="Fallon T.R."/>
            <person name="Sander Lower S.E."/>
            <person name="Weng J.-K."/>
        </authorList>
    </citation>
    <scope>NUCLEOTIDE SEQUENCE</scope>
    <source>
        <strain evidence="6">1611_PpyrPB1</strain>
        <tissue evidence="6">Whole body</tissue>
    </source>
</reference>
<evidence type="ECO:0000259" key="4">
    <source>
        <dbReference type="Pfam" id="PF15295"/>
    </source>
</evidence>
<dbReference type="InParanoid" id="A0A1Y1KFE7"/>
<evidence type="ECO:0000313" key="6">
    <source>
        <dbReference type="EMBL" id="KAB0796875.1"/>
    </source>
</evidence>
<accession>A0A1Y1KFE7</accession>
<feature type="coiled-coil region" evidence="2">
    <location>
        <begin position="237"/>
        <end position="312"/>
    </location>
</feature>
<organism evidence="5">
    <name type="scientific">Photinus pyralis</name>
    <name type="common">Common eastern firefly</name>
    <name type="synonym">Lampyris pyralis</name>
    <dbReference type="NCBI Taxonomy" id="7054"/>
    <lineage>
        <taxon>Eukaryota</taxon>
        <taxon>Metazoa</taxon>
        <taxon>Ecdysozoa</taxon>
        <taxon>Arthropoda</taxon>
        <taxon>Hexapoda</taxon>
        <taxon>Insecta</taxon>
        <taxon>Pterygota</taxon>
        <taxon>Neoptera</taxon>
        <taxon>Endopterygota</taxon>
        <taxon>Coleoptera</taxon>
        <taxon>Polyphaga</taxon>
        <taxon>Elateriformia</taxon>
        <taxon>Elateroidea</taxon>
        <taxon>Lampyridae</taxon>
        <taxon>Lampyrinae</taxon>
        <taxon>Photinus</taxon>
    </lineage>
</organism>
<dbReference type="Proteomes" id="UP000327044">
    <property type="component" value="Unassembled WGS sequence"/>
</dbReference>
<dbReference type="PANTHER" id="PTHR22115">
    <property type="entry name" value="C3ORF6 PROTEIN-RELATED"/>
    <property type="match status" value="1"/>
</dbReference>
<dbReference type="FunCoup" id="A0A1Y1KFE7">
    <property type="interactions" value="111"/>
</dbReference>
<dbReference type="InterPro" id="IPR029311">
    <property type="entry name" value="CCDC50_N"/>
</dbReference>
<feature type="region of interest" description="Disordered" evidence="3">
    <location>
        <begin position="455"/>
        <end position="518"/>
    </location>
</feature>
<feature type="region of interest" description="Disordered" evidence="3">
    <location>
        <begin position="130"/>
        <end position="197"/>
    </location>
</feature>
<feature type="domain" description="Coiled-coil" evidence="4">
    <location>
        <begin position="17"/>
        <end position="131"/>
    </location>
</feature>
<dbReference type="PANTHER" id="PTHR22115:SF4">
    <property type="entry name" value="COILED-COIL DOMAIN-CONTAINING PROTEIN"/>
    <property type="match status" value="1"/>
</dbReference>
<sequence length="518" mass="59698">MANAQPEEHEYFPRTGRVNEMCREWVVREDGALAHHLQSQEINEHLQGNRFRNALVREDFPHALDEQLREQQLAEQAAAVYHQMLAEQEEIDTMYAQKLADNLEREERSRRRVLESHDDMFVRQLLDVSRSPTSRIHQSEEITTASKTYRVDTPPHQSHQRNSDHLSSPQRPEKSRRQALPMPLPDNSNYSEPCTDAEHGAVGDNYLYIEPYKPADLINQLDRIEIAELGLPLEEISERERQQLKDEQLARELQEQENNSEQSQLNRDRMLAIEAQDKELAKLLQERERQKAKRARERAKQKALAKKQAQVQDAHQIMPDDSYSHPADLLQPPQNVNMIHTRTDSLPVDDDLNYSFPADLVSHKLDHNLKQNYSPQKSFQRDTKILNCPDNPPDNSQQSSPARPTQLDLKSLNYPNKTRYSEVQAHLQSSAQHTNIAMAIDPTYNRRSQHLVPYYDTSSSTVTTSTSSSSPGMLLPPPDLPEEDDSPIPPYMPIQGQRRTSSLEKKTKKKAKDGCKQQ</sequence>
<evidence type="ECO:0000313" key="7">
    <source>
        <dbReference type="Proteomes" id="UP000327044"/>
    </source>
</evidence>
<reference evidence="6 7" key="2">
    <citation type="journal article" date="2018" name="Elife">
        <title>Firefly genomes illuminate parallel origins of bioluminescence in beetles.</title>
        <authorList>
            <person name="Fallon T.R."/>
            <person name="Lower S.E."/>
            <person name="Chang C.H."/>
            <person name="Bessho-Uehara M."/>
            <person name="Martin G.J."/>
            <person name="Bewick A.J."/>
            <person name="Behringer M."/>
            <person name="Debat H.J."/>
            <person name="Wong I."/>
            <person name="Day J.C."/>
            <person name="Suvorov A."/>
            <person name="Silva C.J."/>
            <person name="Stanger-Hall K.F."/>
            <person name="Hall D.W."/>
            <person name="Schmitz R.J."/>
            <person name="Nelson D.R."/>
            <person name="Lewis S.M."/>
            <person name="Shigenobu S."/>
            <person name="Bybee S.M."/>
            <person name="Larracuente A.M."/>
            <person name="Oba Y."/>
            <person name="Weng J.K."/>
        </authorList>
    </citation>
    <scope>NUCLEOTIDE SEQUENCE [LARGE SCALE GENOMIC DNA]</scope>
    <source>
        <strain evidence="6">1611_PpyrPB1</strain>
        <tissue evidence="6">Whole body</tissue>
    </source>
</reference>
<dbReference type="EMBL" id="VVIM01000007">
    <property type="protein sequence ID" value="KAB0796875.1"/>
    <property type="molecule type" value="Genomic_DNA"/>
</dbReference>
<evidence type="ECO:0000256" key="1">
    <source>
        <dbReference type="ARBA" id="ARBA00023054"/>
    </source>
</evidence>
<evidence type="ECO:0000256" key="2">
    <source>
        <dbReference type="SAM" id="Coils"/>
    </source>
</evidence>
<name>A0A1Y1KFE7_PHOPY</name>
<feature type="region of interest" description="Disordered" evidence="3">
    <location>
        <begin position="372"/>
        <end position="409"/>
    </location>
</feature>
<feature type="compositionally biased region" description="Polar residues" evidence="3">
    <location>
        <begin position="393"/>
        <end position="403"/>
    </location>
</feature>
<evidence type="ECO:0000256" key="3">
    <source>
        <dbReference type="SAM" id="MobiDB-lite"/>
    </source>
</evidence>
<dbReference type="InterPro" id="IPR039303">
    <property type="entry name" value="CCDC50"/>
</dbReference>
<dbReference type="EMBL" id="GEZM01085152">
    <property type="protein sequence ID" value="JAV60179.1"/>
    <property type="molecule type" value="Transcribed_RNA"/>
</dbReference>
<keyword evidence="1 2" id="KW-0175">Coiled coil</keyword>
<dbReference type="AlphaFoldDB" id="A0A1Y1KFE7"/>
<protein>
    <recommendedName>
        <fullName evidence="4">Coiled-coil domain-containing protein</fullName>
    </recommendedName>
</protein>
<dbReference type="OrthoDB" id="9994767at2759"/>
<gene>
    <name evidence="6" type="ORF">PPYR_10936</name>
</gene>
<feature type="compositionally biased region" description="Low complexity" evidence="3">
    <location>
        <begin position="457"/>
        <end position="470"/>
    </location>
</feature>